<dbReference type="AlphaFoldDB" id="A0A2H0LN35"/>
<organism evidence="2 3">
    <name type="scientific">Candidatus Abzuiibacterium crystallinum</name>
    <dbReference type="NCBI Taxonomy" id="1974748"/>
    <lineage>
        <taxon>Bacteria</taxon>
        <taxon>Pseudomonadati</taxon>
        <taxon>Candidatus Omnitrophota</taxon>
        <taxon>Candidatus Abzuiibacterium</taxon>
    </lineage>
</organism>
<protein>
    <submittedName>
        <fullName evidence="2">Uncharacterized protein</fullName>
    </submittedName>
</protein>
<keyword evidence="1" id="KW-0812">Transmembrane</keyword>
<dbReference type="EMBL" id="PCVY01000076">
    <property type="protein sequence ID" value="PIQ85084.1"/>
    <property type="molecule type" value="Genomic_DNA"/>
</dbReference>
<evidence type="ECO:0000256" key="1">
    <source>
        <dbReference type="SAM" id="Phobius"/>
    </source>
</evidence>
<proteinExistence type="predicted"/>
<keyword evidence="1" id="KW-0472">Membrane</keyword>
<dbReference type="Proteomes" id="UP000230859">
    <property type="component" value="Unassembled WGS sequence"/>
</dbReference>
<sequence length="92" mass="11223">MSDDFLDRIQDDEDELYGSYPKEAPSWLKKVFFWLVVIGGIAIGVCLFLFFMTLFLYVFLPLFAVFLIWVGFKKWQWNREWRKMTKEFYRGE</sequence>
<feature type="transmembrane region" description="Helical" evidence="1">
    <location>
        <begin position="31"/>
        <end position="50"/>
    </location>
</feature>
<name>A0A2H0LN35_9BACT</name>
<evidence type="ECO:0000313" key="3">
    <source>
        <dbReference type="Proteomes" id="UP000230859"/>
    </source>
</evidence>
<evidence type="ECO:0000313" key="2">
    <source>
        <dbReference type="EMBL" id="PIQ85084.1"/>
    </source>
</evidence>
<reference evidence="2 3" key="1">
    <citation type="submission" date="2017-09" db="EMBL/GenBank/DDBJ databases">
        <title>Depth-based differentiation of microbial function through sediment-hosted aquifers and enrichment of novel symbionts in the deep terrestrial subsurface.</title>
        <authorList>
            <person name="Probst A.J."/>
            <person name="Ladd B."/>
            <person name="Jarett J.K."/>
            <person name="Geller-Mcgrath D.E."/>
            <person name="Sieber C.M."/>
            <person name="Emerson J.B."/>
            <person name="Anantharaman K."/>
            <person name="Thomas B.C."/>
            <person name="Malmstrom R."/>
            <person name="Stieglmeier M."/>
            <person name="Klingl A."/>
            <person name="Woyke T."/>
            <person name="Ryan C.M."/>
            <person name="Banfield J.F."/>
        </authorList>
    </citation>
    <scope>NUCLEOTIDE SEQUENCE [LARGE SCALE GENOMIC DNA]</scope>
    <source>
        <strain evidence="2">CG11_big_fil_rev_8_21_14_0_20_45_26</strain>
    </source>
</reference>
<keyword evidence="1" id="KW-1133">Transmembrane helix</keyword>
<gene>
    <name evidence="2" type="ORF">COV74_10835</name>
</gene>
<comment type="caution">
    <text evidence="2">The sequence shown here is derived from an EMBL/GenBank/DDBJ whole genome shotgun (WGS) entry which is preliminary data.</text>
</comment>
<accession>A0A2H0LN35</accession>
<feature type="transmembrane region" description="Helical" evidence="1">
    <location>
        <begin position="56"/>
        <end position="72"/>
    </location>
</feature>